<dbReference type="AlphaFoldDB" id="Q4SCL3"/>
<name>Q4SCL3_TETNG</name>
<dbReference type="EMBL" id="CAAE01014652">
    <property type="protein sequence ID" value="CAG01619.1"/>
    <property type="molecule type" value="Genomic_DNA"/>
</dbReference>
<comment type="caution">
    <text evidence="1">The sequence shown here is derived from an EMBL/GenBank/DDBJ whole genome shotgun (WGS) entry which is preliminary data.</text>
</comment>
<gene>
    <name evidence="1" type="ORF">GSTENG00020446001</name>
</gene>
<evidence type="ECO:0000313" key="1">
    <source>
        <dbReference type="EMBL" id="CAG01619.1"/>
    </source>
</evidence>
<reference evidence="1" key="1">
    <citation type="journal article" date="2004" name="Nature">
        <title>Genome duplication in the teleost fish Tetraodon nigroviridis reveals the early vertebrate proto-karyotype.</title>
        <authorList>
            <person name="Jaillon O."/>
            <person name="Aury J.-M."/>
            <person name="Brunet F."/>
            <person name="Petit J.-L."/>
            <person name="Stange-Thomann N."/>
            <person name="Mauceli E."/>
            <person name="Bouneau L."/>
            <person name="Fischer C."/>
            <person name="Ozouf-Costaz C."/>
            <person name="Bernot A."/>
            <person name="Nicaud S."/>
            <person name="Jaffe D."/>
            <person name="Fisher S."/>
            <person name="Lutfalla G."/>
            <person name="Dossat C."/>
            <person name="Segurens B."/>
            <person name="Dasilva C."/>
            <person name="Salanoubat M."/>
            <person name="Levy M."/>
            <person name="Boudet N."/>
            <person name="Castellano S."/>
            <person name="Anthouard V."/>
            <person name="Jubin C."/>
            <person name="Castelli V."/>
            <person name="Katinka M."/>
            <person name="Vacherie B."/>
            <person name="Biemont C."/>
            <person name="Skalli Z."/>
            <person name="Cattolico L."/>
            <person name="Poulain J."/>
            <person name="De Berardinis V."/>
            <person name="Cruaud C."/>
            <person name="Duprat S."/>
            <person name="Brottier P."/>
            <person name="Coutanceau J.-P."/>
            <person name="Gouzy J."/>
            <person name="Parra G."/>
            <person name="Lardier G."/>
            <person name="Chapple C."/>
            <person name="McKernan K.J."/>
            <person name="McEwan P."/>
            <person name="Bosak S."/>
            <person name="Kellis M."/>
            <person name="Volff J.-N."/>
            <person name="Guigo R."/>
            <person name="Zody M.C."/>
            <person name="Mesirov J."/>
            <person name="Lindblad-Toh K."/>
            <person name="Birren B."/>
            <person name="Nusbaum C."/>
            <person name="Kahn D."/>
            <person name="Robinson-Rechavi M."/>
            <person name="Laudet V."/>
            <person name="Schachter V."/>
            <person name="Quetier F."/>
            <person name="Saurin W."/>
            <person name="Scarpelli C."/>
            <person name="Wincker P."/>
            <person name="Lander E.S."/>
            <person name="Weissenbach J."/>
            <person name="Roest Crollius H."/>
        </authorList>
    </citation>
    <scope>NUCLEOTIDE SEQUENCE [LARGE SCALE GENOMIC DNA]</scope>
</reference>
<proteinExistence type="predicted"/>
<reference evidence="1" key="2">
    <citation type="submission" date="2004-02" db="EMBL/GenBank/DDBJ databases">
        <authorList>
            <consortium name="Genoscope"/>
            <consortium name="Whitehead Institute Centre for Genome Research"/>
        </authorList>
    </citation>
    <scope>NUCLEOTIDE SEQUENCE</scope>
</reference>
<sequence length="56" mass="6777">MKILLRTMSVQFNNLALMTLNDWQQGYFILMARAWTLHTWTKKDPSCVPDQYLWEK</sequence>
<organism evidence="1">
    <name type="scientific">Tetraodon nigroviridis</name>
    <name type="common">Spotted green pufferfish</name>
    <name type="synonym">Chelonodon nigroviridis</name>
    <dbReference type="NCBI Taxonomy" id="99883"/>
    <lineage>
        <taxon>Eukaryota</taxon>
        <taxon>Metazoa</taxon>
        <taxon>Chordata</taxon>
        <taxon>Craniata</taxon>
        <taxon>Vertebrata</taxon>
        <taxon>Euteleostomi</taxon>
        <taxon>Actinopterygii</taxon>
        <taxon>Neopterygii</taxon>
        <taxon>Teleostei</taxon>
        <taxon>Neoteleostei</taxon>
        <taxon>Acanthomorphata</taxon>
        <taxon>Eupercaria</taxon>
        <taxon>Tetraodontiformes</taxon>
        <taxon>Tetradontoidea</taxon>
        <taxon>Tetraodontidae</taxon>
        <taxon>Tetraodon</taxon>
    </lineage>
</organism>
<accession>Q4SCL3</accession>
<protein>
    <submittedName>
        <fullName evidence="1">(spotted green pufferfish) hypothetical protein</fullName>
    </submittedName>
</protein>
<dbReference type="KEGG" id="tng:GSTEN00020446G001"/>